<dbReference type="NCBIfam" id="NF033727">
    <property type="entry name" value="chaperon_ArsD"/>
    <property type="match status" value="1"/>
</dbReference>
<dbReference type="Proteomes" id="UP001084197">
    <property type="component" value="Unassembled WGS sequence"/>
</dbReference>
<sequence>MKKVEIFDPAMCCSTGVCGPSVDPELTRVAAAVHSLEKKGENIQRYQLTNDPEKFAENEEVTKILTEKGPDALPIVLVDDQVKTIGTYPTNEDFSAWFHVSEQELKTKPTSRRTIDLNTLS</sequence>
<name>A0A9J6R8G7_9BACI</name>
<evidence type="ECO:0000313" key="1">
    <source>
        <dbReference type="EMBL" id="MCZ0701925.1"/>
    </source>
</evidence>
<comment type="caution">
    <text evidence="1">The sequence shown here is derived from an EMBL/GenBank/DDBJ whole genome shotgun (WGS) entry which is preliminary data.</text>
</comment>
<dbReference type="Gene3D" id="3.40.30.10">
    <property type="entry name" value="Glutaredoxin"/>
    <property type="match status" value="1"/>
</dbReference>
<dbReference type="Pfam" id="PF06953">
    <property type="entry name" value="ArsD"/>
    <property type="match status" value="1"/>
</dbReference>
<dbReference type="GO" id="GO:0045892">
    <property type="term" value="P:negative regulation of DNA-templated transcription"/>
    <property type="evidence" value="ECO:0007669"/>
    <property type="project" value="InterPro"/>
</dbReference>
<dbReference type="InterPro" id="IPR010712">
    <property type="entry name" value="Arsenical-R_ArsD"/>
</dbReference>
<dbReference type="AlphaFoldDB" id="A0A9J6R8G7"/>
<protein>
    <submittedName>
        <fullName evidence="1">Arsenite efflux transporter metallochaperone ArsD</fullName>
    </submittedName>
</protein>
<dbReference type="GO" id="GO:0003677">
    <property type="term" value="F:DNA binding"/>
    <property type="evidence" value="ECO:0007669"/>
    <property type="project" value="InterPro"/>
</dbReference>
<dbReference type="GO" id="GO:0046685">
    <property type="term" value="P:response to arsenic-containing substance"/>
    <property type="evidence" value="ECO:0007669"/>
    <property type="project" value="InterPro"/>
</dbReference>
<organism evidence="1 2">
    <name type="scientific">Natronobacillus azotifigens</name>
    <dbReference type="NCBI Taxonomy" id="472978"/>
    <lineage>
        <taxon>Bacteria</taxon>
        <taxon>Bacillati</taxon>
        <taxon>Bacillota</taxon>
        <taxon>Bacilli</taxon>
        <taxon>Bacillales</taxon>
        <taxon>Bacillaceae</taxon>
        <taxon>Natronobacillus</taxon>
    </lineage>
</organism>
<proteinExistence type="predicted"/>
<reference evidence="1" key="1">
    <citation type="submission" date="2022-11" db="EMBL/GenBank/DDBJ databases">
        <title>WGS of Natronobacillus azotifigens 24KS-1, an anaerobic diazotrophic haloalkaliphile from soda-rich habitats.</title>
        <authorList>
            <person name="Sorokin D.Y."/>
            <person name="Merkel A.Y."/>
        </authorList>
    </citation>
    <scope>NUCLEOTIDE SEQUENCE</scope>
    <source>
        <strain evidence="1">24KS-1</strain>
    </source>
</reference>
<dbReference type="RefSeq" id="WP_268778693.1">
    <property type="nucleotide sequence ID" value="NZ_JAPRAT010000002.1"/>
</dbReference>
<gene>
    <name evidence="1" type="primary">arsD</name>
    <name evidence="1" type="ORF">OWO01_01700</name>
</gene>
<evidence type="ECO:0000313" key="2">
    <source>
        <dbReference type="Proteomes" id="UP001084197"/>
    </source>
</evidence>
<accession>A0A9J6R8G7</accession>
<keyword evidence="2" id="KW-1185">Reference proteome</keyword>
<dbReference type="EMBL" id="JAPRAT010000002">
    <property type="protein sequence ID" value="MCZ0701925.1"/>
    <property type="molecule type" value="Genomic_DNA"/>
</dbReference>